<sequence length="220" mass="24698">MSSGTPPLVSLELRVRWLEALVSGVNPPAKSGKETSSEPRPSVSLVRKTEEVQRQVDEAIEMNDGFRRFMNSYDEYEHLLTPAFTLLPNGSTTGAPSYEDLSPAELGAFLSEMEPELRRADRDMREIQALNQRGVAGAGKLPEHEGLQPRLRALISAHAEDSVTYHMLERRIAALLQRYSSHINALSELFVSWNDSVREAEEDVAKLEKVTAERNKFSFE</sequence>
<dbReference type="InterPro" id="IPR009991">
    <property type="entry name" value="DCTN3"/>
</dbReference>
<proteinExistence type="predicted"/>
<dbReference type="Proteomes" id="UP000886523">
    <property type="component" value="Unassembled WGS sequence"/>
</dbReference>
<dbReference type="OrthoDB" id="16729at2759"/>
<organism evidence="2 3">
    <name type="scientific">Hydnum rufescens UP504</name>
    <dbReference type="NCBI Taxonomy" id="1448309"/>
    <lineage>
        <taxon>Eukaryota</taxon>
        <taxon>Fungi</taxon>
        <taxon>Dikarya</taxon>
        <taxon>Basidiomycota</taxon>
        <taxon>Agaricomycotina</taxon>
        <taxon>Agaricomycetes</taxon>
        <taxon>Cantharellales</taxon>
        <taxon>Hydnaceae</taxon>
        <taxon>Hydnum</taxon>
    </lineage>
</organism>
<dbReference type="PANTHER" id="PTHR28360:SF1">
    <property type="entry name" value="DYNACTIN SUBUNIT 3"/>
    <property type="match status" value="1"/>
</dbReference>
<dbReference type="Pfam" id="PF07426">
    <property type="entry name" value="Dynactin_p22"/>
    <property type="match status" value="1"/>
</dbReference>
<gene>
    <name evidence="2" type="ORF">BS47DRAFT_1398265</name>
</gene>
<evidence type="ECO:0000256" key="1">
    <source>
        <dbReference type="SAM" id="MobiDB-lite"/>
    </source>
</evidence>
<evidence type="ECO:0000313" key="2">
    <source>
        <dbReference type="EMBL" id="KAF9507885.1"/>
    </source>
</evidence>
<name>A0A9P6AM90_9AGAM</name>
<dbReference type="GO" id="GO:0005869">
    <property type="term" value="C:dynactin complex"/>
    <property type="evidence" value="ECO:0007669"/>
    <property type="project" value="InterPro"/>
</dbReference>
<dbReference type="PANTHER" id="PTHR28360">
    <property type="entry name" value="DYNACTIN SUBUNIT 3"/>
    <property type="match status" value="1"/>
</dbReference>
<protein>
    <submittedName>
        <fullName evidence="2">Uncharacterized protein</fullName>
    </submittedName>
</protein>
<comment type="caution">
    <text evidence="2">The sequence shown here is derived from an EMBL/GenBank/DDBJ whole genome shotgun (WGS) entry which is preliminary data.</text>
</comment>
<keyword evidence="3" id="KW-1185">Reference proteome</keyword>
<dbReference type="GO" id="GO:0061640">
    <property type="term" value="P:cytoskeleton-dependent cytokinesis"/>
    <property type="evidence" value="ECO:0007669"/>
    <property type="project" value="InterPro"/>
</dbReference>
<evidence type="ECO:0000313" key="3">
    <source>
        <dbReference type="Proteomes" id="UP000886523"/>
    </source>
</evidence>
<dbReference type="AlphaFoldDB" id="A0A9P6AM90"/>
<reference evidence="2" key="1">
    <citation type="journal article" date="2020" name="Nat. Commun.">
        <title>Large-scale genome sequencing of mycorrhizal fungi provides insights into the early evolution of symbiotic traits.</title>
        <authorList>
            <person name="Miyauchi S."/>
            <person name="Kiss E."/>
            <person name="Kuo A."/>
            <person name="Drula E."/>
            <person name="Kohler A."/>
            <person name="Sanchez-Garcia M."/>
            <person name="Morin E."/>
            <person name="Andreopoulos B."/>
            <person name="Barry K.W."/>
            <person name="Bonito G."/>
            <person name="Buee M."/>
            <person name="Carver A."/>
            <person name="Chen C."/>
            <person name="Cichocki N."/>
            <person name="Clum A."/>
            <person name="Culley D."/>
            <person name="Crous P.W."/>
            <person name="Fauchery L."/>
            <person name="Girlanda M."/>
            <person name="Hayes R.D."/>
            <person name="Keri Z."/>
            <person name="LaButti K."/>
            <person name="Lipzen A."/>
            <person name="Lombard V."/>
            <person name="Magnuson J."/>
            <person name="Maillard F."/>
            <person name="Murat C."/>
            <person name="Nolan M."/>
            <person name="Ohm R.A."/>
            <person name="Pangilinan J."/>
            <person name="Pereira M.F."/>
            <person name="Perotto S."/>
            <person name="Peter M."/>
            <person name="Pfister S."/>
            <person name="Riley R."/>
            <person name="Sitrit Y."/>
            <person name="Stielow J.B."/>
            <person name="Szollosi G."/>
            <person name="Zifcakova L."/>
            <person name="Stursova M."/>
            <person name="Spatafora J.W."/>
            <person name="Tedersoo L."/>
            <person name="Vaario L.M."/>
            <person name="Yamada A."/>
            <person name="Yan M."/>
            <person name="Wang P."/>
            <person name="Xu J."/>
            <person name="Bruns T."/>
            <person name="Baldrian P."/>
            <person name="Vilgalys R."/>
            <person name="Dunand C."/>
            <person name="Henrissat B."/>
            <person name="Grigoriev I.V."/>
            <person name="Hibbett D."/>
            <person name="Nagy L.G."/>
            <person name="Martin F.M."/>
        </authorList>
    </citation>
    <scope>NUCLEOTIDE SEQUENCE</scope>
    <source>
        <strain evidence="2">UP504</strain>
    </source>
</reference>
<dbReference type="EMBL" id="MU129070">
    <property type="protein sequence ID" value="KAF9507885.1"/>
    <property type="molecule type" value="Genomic_DNA"/>
</dbReference>
<feature type="region of interest" description="Disordered" evidence="1">
    <location>
        <begin position="26"/>
        <end position="49"/>
    </location>
</feature>
<accession>A0A9P6AM90</accession>